<accession>A0A2T7BZT5</accession>
<gene>
    <name evidence="1" type="ORF">GQ55_9G051500</name>
</gene>
<sequence length="106" mass="11308">MLMIGLHLCSRPVLKYILVSDGGQFIALYCDVRWLQVETFTSHPGTEPFASDSDVTCGLLLLLIAAARSGGASGTIWKATMPLQLASDEQANLLAFLGQMVASCCS</sequence>
<dbReference type="Gramene" id="PUZ36604">
    <property type="protein sequence ID" value="PUZ36604"/>
    <property type="gene ID" value="GQ55_9G051500"/>
</dbReference>
<dbReference type="OrthoDB" id="10504233at2759"/>
<dbReference type="AlphaFoldDB" id="A0A2T7BZT5"/>
<keyword evidence="2" id="KW-1185">Reference proteome</keyword>
<evidence type="ECO:0000313" key="2">
    <source>
        <dbReference type="Proteomes" id="UP000244336"/>
    </source>
</evidence>
<protein>
    <submittedName>
        <fullName evidence="1">Uncharacterized protein</fullName>
    </submittedName>
</protein>
<proteinExistence type="predicted"/>
<reference evidence="1 2" key="1">
    <citation type="submission" date="2018-04" db="EMBL/GenBank/DDBJ databases">
        <title>WGS assembly of Panicum hallii var. hallii HAL2.</title>
        <authorList>
            <person name="Lovell J."/>
            <person name="Jenkins J."/>
            <person name="Lowry D."/>
            <person name="Mamidi S."/>
            <person name="Sreedasyam A."/>
            <person name="Weng X."/>
            <person name="Barry K."/>
            <person name="Bonette J."/>
            <person name="Campitelli B."/>
            <person name="Daum C."/>
            <person name="Gordon S."/>
            <person name="Gould B."/>
            <person name="Lipzen A."/>
            <person name="MacQueen A."/>
            <person name="Palacio-Mejia J."/>
            <person name="Plott C."/>
            <person name="Shakirov E."/>
            <person name="Shu S."/>
            <person name="Yoshinaga Y."/>
            <person name="Zane M."/>
            <person name="Rokhsar D."/>
            <person name="Grimwood J."/>
            <person name="Schmutz J."/>
            <person name="Juenger T."/>
        </authorList>
    </citation>
    <scope>NUCLEOTIDE SEQUENCE [LARGE SCALE GENOMIC DNA]</scope>
    <source>
        <strain evidence="2">cv. HAL2</strain>
    </source>
</reference>
<organism evidence="1 2">
    <name type="scientific">Panicum hallii var. hallii</name>
    <dbReference type="NCBI Taxonomy" id="1504633"/>
    <lineage>
        <taxon>Eukaryota</taxon>
        <taxon>Viridiplantae</taxon>
        <taxon>Streptophyta</taxon>
        <taxon>Embryophyta</taxon>
        <taxon>Tracheophyta</taxon>
        <taxon>Spermatophyta</taxon>
        <taxon>Magnoliopsida</taxon>
        <taxon>Liliopsida</taxon>
        <taxon>Poales</taxon>
        <taxon>Poaceae</taxon>
        <taxon>PACMAD clade</taxon>
        <taxon>Panicoideae</taxon>
        <taxon>Panicodae</taxon>
        <taxon>Paniceae</taxon>
        <taxon>Panicinae</taxon>
        <taxon>Panicum</taxon>
        <taxon>Panicum sect. Panicum</taxon>
    </lineage>
</organism>
<dbReference type="Proteomes" id="UP000244336">
    <property type="component" value="Chromosome 9"/>
</dbReference>
<dbReference type="EMBL" id="CM009757">
    <property type="protein sequence ID" value="PUZ36604.1"/>
    <property type="molecule type" value="Genomic_DNA"/>
</dbReference>
<name>A0A2T7BZT5_9POAL</name>
<evidence type="ECO:0000313" key="1">
    <source>
        <dbReference type="EMBL" id="PUZ36604.1"/>
    </source>
</evidence>